<evidence type="ECO:0000256" key="1">
    <source>
        <dbReference type="ARBA" id="ARBA00004651"/>
    </source>
</evidence>
<dbReference type="InterPro" id="IPR052159">
    <property type="entry name" value="Competence_DNA_uptake"/>
</dbReference>
<dbReference type="InterPro" id="IPR004477">
    <property type="entry name" value="ComEC_N"/>
</dbReference>
<feature type="transmembrane region" description="Helical" evidence="6">
    <location>
        <begin position="381"/>
        <end position="403"/>
    </location>
</feature>
<feature type="transmembrane region" description="Helical" evidence="6">
    <location>
        <begin position="318"/>
        <end position="337"/>
    </location>
</feature>
<proteinExistence type="predicted"/>
<dbReference type="Pfam" id="PF13567">
    <property type="entry name" value="DUF4131"/>
    <property type="match status" value="1"/>
</dbReference>
<evidence type="ECO:0000256" key="5">
    <source>
        <dbReference type="ARBA" id="ARBA00023136"/>
    </source>
</evidence>
<dbReference type="PANTHER" id="PTHR30619:SF7">
    <property type="entry name" value="BETA-LACTAMASE DOMAIN PROTEIN"/>
    <property type="match status" value="1"/>
</dbReference>
<protein>
    <recommendedName>
        <fullName evidence="11">ComEC/Rec2-related protein domain-containing protein</fullName>
    </recommendedName>
</protein>
<comment type="caution">
    <text evidence="9">The sequence shown here is derived from an EMBL/GenBank/DDBJ whole genome shotgun (WGS) entry which is preliminary data.</text>
</comment>
<feature type="transmembrane region" description="Helical" evidence="6">
    <location>
        <begin position="223"/>
        <end position="242"/>
    </location>
</feature>
<evidence type="ECO:0000256" key="2">
    <source>
        <dbReference type="ARBA" id="ARBA00022475"/>
    </source>
</evidence>
<evidence type="ECO:0000313" key="9">
    <source>
        <dbReference type="EMBL" id="OHA91640.1"/>
    </source>
</evidence>
<feature type="transmembrane region" description="Helical" evidence="6">
    <location>
        <begin position="410"/>
        <end position="430"/>
    </location>
</feature>
<feature type="transmembrane region" description="Helical" evidence="6">
    <location>
        <begin position="442"/>
        <end position="461"/>
    </location>
</feature>
<feature type="domain" description="ComEC/Rec2-related protein" evidence="7">
    <location>
        <begin position="204"/>
        <end position="462"/>
    </location>
</feature>
<keyword evidence="5 6" id="KW-0472">Membrane</keyword>
<gene>
    <name evidence="9" type="ORF">A2758_00850</name>
</gene>
<reference evidence="9 10" key="1">
    <citation type="journal article" date="2016" name="Nat. Commun.">
        <title>Thousands of microbial genomes shed light on interconnected biogeochemical processes in an aquifer system.</title>
        <authorList>
            <person name="Anantharaman K."/>
            <person name="Brown C.T."/>
            <person name="Hug L.A."/>
            <person name="Sharon I."/>
            <person name="Castelle C.J."/>
            <person name="Probst A.J."/>
            <person name="Thomas B.C."/>
            <person name="Singh A."/>
            <person name="Wilkins M.J."/>
            <person name="Karaoz U."/>
            <person name="Brodie E.L."/>
            <person name="Williams K.H."/>
            <person name="Hubbard S.S."/>
            <person name="Banfield J.F."/>
        </authorList>
    </citation>
    <scope>NUCLEOTIDE SEQUENCE [LARGE SCALE GENOMIC DNA]</scope>
</reference>
<evidence type="ECO:0000256" key="3">
    <source>
        <dbReference type="ARBA" id="ARBA00022692"/>
    </source>
</evidence>
<dbReference type="Pfam" id="PF03772">
    <property type="entry name" value="Competence"/>
    <property type="match status" value="1"/>
</dbReference>
<evidence type="ECO:0000256" key="4">
    <source>
        <dbReference type="ARBA" id="ARBA00022989"/>
    </source>
</evidence>
<dbReference type="AlphaFoldDB" id="A0A1G2T2W7"/>
<name>A0A1G2T2W7_9BACT</name>
<dbReference type="EMBL" id="MHVJ01000011">
    <property type="protein sequence ID" value="OHA91640.1"/>
    <property type="molecule type" value="Genomic_DNA"/>
</dbReference>
<feature type="transmembrane region" description="Helical" evidence="6">
    <location>
        <begin position="12"/>
        <end position="42"/>
    </location>
</feature>
<dbReference type="Proteomes" id="UP000178612">
    <property type="component" value="Unassembled WGS sequence"/>
</dbReference>
<keyword evidence="3 6" id="KW-0812">Transmembrane</keyword>
<accession>A0A1G2T2W7</accession>
<keyword evidence="2" id="KW-1003">Cell membrane</keyword>
<feature type="domain" description="DUF4131" evidence="8">
    <location>
        <begin position="41"/>
        <end position="164"/>
    </location>
</feature>
<dbReference type="NCBIfam" id="TIGR00360">
    <property type="entry name" value="ComEC_N-term"/>
    <property type="match status" value="1"/>
</dbReference>
<comment type="subcellular location">
    <subcellularLocation>
        <location evidence="1">Cell membrane</location>
        <topology evidence="1">Multi-pass membrane protein</topology>
    </subcellularLocation>
</comment>
<feature type="transmembrane region" description="Helical" evidence="6">
    <location>
        <begin position="294"/>
        <end position="312"/>
    </location>
</feature>
<feature type="transmembrane region" description="Helical" evidence="6">
    <location>
        <begin position="349"/>
        <end position="369"/>
    </location>
</feature>
<evidence type="ECO:0000259" key="7">
    <source>
        <dbReference type="Pfam" id="PF03772"/>
    </source>
</evidence>
<feature type="transmembrane region" description="Helical" evidence="6">
    <location>
        <begin position="54"/>
        <end position="73"/>
    </location>
</feature>
<evidence type="ECO:0000256" key="6">
    <source>
        <dbReference type="SAM" id="Phobius"/>
    </source>
</evidence>
<sequence length="470" mass="52375">MDRAILISIFSFAFGIFVSSFIFLTPVVSTFFIVTALAMMLGEKVWTGKIEKEILFVALALISFGLGSLRYAVKDFHEAALPLREGVVVSEPEQRDNATRFVFKSDNRERALVSTDIYSPVQYGDRVKIDGKFKIPEMIEDFDYPAYLAKDDIYSTMSFAKVEIISSGHGNKIKSALLKIKHSFVGKIRENFSEPYASLLSGLLVSGRDAMPKDILEEFRKAGIIHIVVLSGYNIALIADFIRKVFRNNWLSIIAILLFVIMTGAEATVVRAAIMVLTVILAKMLGRKYSAPRALVFAGFIMLLENPKILVFDPSFELSFLATLALIYVVPIVHKYLKFIPEKWSKLKEVVATTIGTQLTVLPLLIYSIGDFSVVSLPANVLVLLIIPYTMFVGFAAATLSYVSAFLALPLAYLAHLLLAWIIFVSNFLGNIPFASLAVPNVSAWLIALVYASGIIFVWRWRNSPRHLTN</sequence>
<dbReference type="PANTHER" id="PTHR30619">
    <property type="entry name" value="DNA INTERNALIZATION/COMPETENCE PROTEIN COMEC/REC2"/>
    <property type="match status" value="1"/>
</dbReference>
<dbReference type="InterPro" id="IPR025405">
    <property type="entry name" value="DUF4131"/>
</dbReference>
<evidence type="ECO:0000313" key="10">
    <source>
        <dbReference type="Proteomes" id="UP000178612"/>
    </source>
</evidence>
<evidence type="ECO:0000259" key="8">
    <source>
        <dbReference type="Pfam" id="PF13567"/>
    </source>
</evidence>
<feature type="transmembrane region" description="Helical" evidence="6">
    <location>
        <begin position="254"/>
        <end position="282"/>
    </location>
</feature>
<keyword evidence="4 6" id="KW-1133">Transmembrane helix</keyword>
<organism evidence="9 10">
    <name type="scientific">Candidatus Zambryskibacteria bacterium RIFCSPHIGHO2_01_FULL_49_18</name>
    <dbReference type="NCBI Taxonomy" id="1802740"/>
    <lineage>
        <taxon>Bacteria</taxon>
        <taxon>Candidatus Zambryskiibacteriota</taxon>
    </lineage>
</organism>
<dbReference type="GO" id="GO:0005886">
    <property type="term" value="C:plasma membrane"/>
    <property type="evidence" value="ECO:0007669"/>
    <property type="project" value="UniProtKB-SubCell"/>
</dbReference>
<evidence type="ECO:0008006" key="11">
    <source>
        <dbReference type="Google" id="ProtNLM"/>
    </source>
</evidence>